<dbReference type="GO" id="GO:0051082">
    <property type="term" value="F:unfolded protein binding"/>
    <property type="evidence" value="ECO:0007669"/>
    <property type="project" value="TreeGrafter"/>
</dbReference>
<dbReference type="SMART" id="SM00220">
    <property type="entry name" value="S_TKc"/>
    <property type="match status" value="1"/>
</dbReference>
<keyword evidence="8 21" id="KW-0732">Signal</keyword>
<accession>A0A4Y7PX50</accession>
<dbReference type="Proteomes" id="UP000294933">
    <property type="component" value="Unassembled WGS sequence"/>
</dbReference>
<dbReference type="SMART" id="SM00580">
    <property type="entry name" value="PUG"/>
    <property type="match status" value="1"/>
</dbReference>
<gene>
    <name evidence="24" type="ORF">BD410DRAFT_822142</name>
</gene>
<dbReference type="GO" id="GO:0070059">
    <property type="term" value="P:intrinsic apoptotic signaling pathway in response to endoplasmic reticulum stress"/>
    <property type="evidence" value="ECO:0007669"/>
    <property type="project" value="TreeGrafter"/>
</dbReference>
<reference evidence="24 25" key="1">
    <citation type="submission" date="2018-06" db="EMBL/GenBank/DDBJ databases">
        <title>A transcriptomic atlas of mushroom development highlights an independent origin of complex multicellularity.</title>
        <authorList>
            <consortium name="DOE Joint Genome Institute"/>
            <person name="Krizsan K."/>
            <person name="Almasi E."/>
            <person name="Merenyi Z."/>
            <person name="Sahu N."/>
            <person name="Viragh M."/>
            <person name="Koszo T."/>
            <person name="Mondo S."/>
            <person name="Kiss B."/>
            <person name="Balint B."/>
            <person name="Kues U."/>
            <person name="Barry K."/>
            <person name="Hegedus J.C."/>
            <person name="Henrissat B."/>
            <person name="Johnson J."/>
            <person name="Lipzen A."/>
            <person name="Ohm R."/>
            <person name="Nagy I."/>
            <person name="Pangilinan J."/>
            <person name="Yan J."/>
            <person name="Xiong Y."/>
            <person name="Grigoriev I.V."/>
            <person name="Hibbett D.S."/>
            <person name="Nagy L.G."/>
        </authorList>
    </citation>
    <scope>NUCLEOTIDE SEQUENCE [LARGE SCALE GENOMIC DNA]</scope>
    <source>
        <strain evidence="24 25">SZMC22713</strain>
    </source>
</reference>
<dbReference type="InterPro" id="IPR045133">
    <property type="entry name" value="IRE1/2-like"/>
</dbReference>
<feature type="compositionally biased region" description="Basic residues" evidence="19">
    <location>
        <begin position="664"/>
        <end position="679"/>
    </location>
</feature>
<keyword evidence="14 20" id="KW-1133">Transmembrane helix</keyword>
<evidence type="ECO:0000256" key="8">
    <source>
        <dbReference type="ARBA" id="ARBA00022729"/>
    </source>
</evidence>
<feature type="domain" description="KEN" evidence="23">
    <location>
        <begin position="1033"/>
        <end position="1165"/>
    </location>
</feature>
<evidence type="ECO:0000256" key="11">
    <source>
        <dbReference type="ARBA" id="ARBA00022801"/>
    </source>
</evidence>
<evidence type="ECO:0000313" key="25">
    <source>
        <dbReference type="Proteomes" id="UP000294933"/>
    </source>
</evidence>
<evidence type="ECO:0000256" key="6">
    <source>
        <dbReference type="ARBA" id="ARBA00022692"/>
    </source>
</evidence>
<keyword evidence="9" id="KW-0547">Nucleotide-binding</keyword>
<dbReference type="Pfam" id="PF06479">
    <property type="entry name" value="Ribonuc_2-5A"/>
    <property type="match status" value="1"/>
</dbReference>
<dbReference type="GO" id="GO:0004674">
    <property type="term" value="F:protein serine/threonine kinase activity"/>
    <property type="evidence" value="ECO:0007669"/>
    <property type="project" value="UniProtKB-KW"/>
</dbReference>
<comment type="catalytic activity">
    <reaction evidence="17">
        <text>L-threonyl-[protein] + ATP = O-phospho-L-threonyl-[protein] + ADP + H(+)</text>
        <dbReference type="Rhea" id="RHEA:46608"/>
        <dbReference type="Rhea" id="RHEA-COMP:11060"/>
        <dbReference type="Rhea" id="RHEA-COMP:11605"/>
        <dbReference type="ChEBI" id="CHEBI:15378"/>
        <dbReference type="ChEBI" id="CHEBI:30013"/>
        <dbReference type="ChEBI" id="CHEBI:30616"/>
        <dbReference type="ChEBI" id="CHEBI:61977"/>
        <dbReference type="ChEBI" id="CHEBI:456216"/>
        <dbReference type="EC" id="2.7.11.1"/>
    </reaction>
    <physiologicalReaction direction="left-to-right" evidence="17">
        <dbReference type="Rhea" id="RHEA:46609"/>
    </physiologicalReaction>
</comment>
<dbReference type="PANTHER" id="PTHR13954">
    <property type="entry name" value="IRE1-RELATED"/>
    <property type="match status" value="1"/>
</dbReference>
<keyword evidence="15 20" id="KW-0472">Membrane</keyword>
<sequence>MAPPPSTTPVLVALLFFVAACLAETVSLRGAFRDRILALSNKPTQVPVKNYQFLPPVSPATGESSDDLELLDICLVASVDGKFHALNRVTGQTLWSTQSSPAASTPAALRPLVRTQHGDYNPDDDEDKEIYIIEPQTGQIFILHGPDEPLHRLPVTMSQLVDLSPFSFTGEENLRRFVGKKETSLLVIELETGRVKATINSECPWDPFGDFDDEQSKADIDLDDLDGTKSQKDKPVSTEVLIGRTDYHVSIHTKSPISKKATVQNLSFSRYGPNNQDHEFQSTYVRTLDDMYIQALPDGEILSFRAGEPPLKDMTGPPKADSQLLWGNSFQNPIVAVFDVLKSSSRQNPFVLLQPHARLQDVIYNAELPSSSATFVGLVDDIDYGSLFAMSPEQYPLLAFPAAGRGFNPLLIDAPPGSEYPDLPTDVDSVTRMRKERERCLGKTWDMRCLTGKRPVDTGLWKHPLIDGVPSVPTMAAFPKVPFTNSGIQPNTNVTPGAGEIEGSVAGPYDDVDPVQALRRQVAPAVGATVAFALFLVGLWYFRKKQSNQPKANGSTRSIELLPFTAPDLKQNGNPTLPNGNGHIHTPSDGSEASLAAEKPLPDPPSAPPTPSQPSTPSAQKIKFVTASNLPKSPKPDSSEQPQEDGDGDEDSEREEDQAQFPVGKKKTRRRTRGKKKKSGSVTAVVQDDPLANLPPVNGTEKPPEDPPAVAITPLQPTTPKTPAPPLLTVSDEVLGFGSHGTVVFRGALQGRAVAVKRLLQDFITLASREVAILQESDDHPNVIRYFYQEGHANFLYIALELCPASLADIVERPDLPAHRTISNSFDPKRALREVAAGLRHLHALKIIHRDIKPQNILISAAKQGAGSAKGHRMLISDFGLCKKLEVDQTSFLPTAHGAMAAGTVGWRAPEILRGDVKLDEPAADDQSQSSRSSTSTVNGSHPKNLTRLTKSVDIFALGCLFYYTLTAGGHPYGDRFEREANIMKDAKVLTGLETFGEEGLEAVDLITKMLDPDASKRPDTAACLTHPFFWNPARRLAFLQDASDRFEIMCRDPPEPDLLELEKGAFAVVGNDWHSRLDKVFIENLGKFRKYNGRSVQDLMRALRNKKHHYQDLPDNVKRHLGPLPDGFLAYFTRRFPQLFMHVHNVVSRTNLCHESMFKSYFEVAD</sequence>
<comment type="catalytic activity">
    <reaction evidence="18">
        <text>L-seryl-[protein] + ATP = O-phospho-L-seryl-[protein] + ADP + H(+)</text>
        <dbReference type="Rhea" id="RHEA:17989"/>
        <dbReference type="Rhea" id="RHEA-COMP:9863"/>
        <dbReference type="Rhea" id="RHEA-COMP:11604"/>
        <dbReference type="ChEBI" id="CHEBI:15378"/>
        <dbReference type="ChEBI" id="CHEBI:29999"/>
        <dbReference type="ChEBI" id="CHEBI:30616"/>
        <dbReference type="ChEBI" id="CHEBI:83421"/>
        <dbReference type="ChEBI" id="CHEBI:456216"/>
        <dbReference type="EC" id="2.7.11.1"/>
    </reaction>
    <physiologicalReaction direction="left-to-right" evidence="18">
        <dbReference type="Rhea" id="RHEA:17990"/>
    </physiologicalReaction>
</comment>
<keyword evidence="5" id="KW-0808">Transferase</keyword>
<proteinExistence type="predicted"/>
<dbReference type="GO" id="GO:0016787">
    <property type="term" value="F:hydrolase activity"/>
    <property type="evidence" value="ECO:0007669"/>
    <property type="project" value="UniProtKB-KW"/>
</dbReference>
<dbReference type="EMBL" id="ML170196">
    <property type="protein sequence ID" value="TDL19472.1"/>
    <property type="molecule type" value="Genomic_DNA"/>
</dbReference>
<dbReference type="SUPFAM" id="SSF56112">
    <property type="entry name" value="Protein kinase-like (PK-like)"/>
    <property type="match status" value="1"/>
</dbReference>
<evidence type="ECO:0000256" key="12">
    <source>
        <dbReference type="ARBA" id="ARBA00022840"/>
    </source>
</evidence>
<dbReference type="Gene3D" id="3.30.200.20">
    <property type="entry name" value="Phosphorylase Kinase, domain 1"/>
    <property type="match status" value="1"/>
</dbReference>
<evidence type="ECO:0000313" key="24">
    <source>
        <dbReference type="EMBL" id="TDL19472.1"/>
    </source>
</evidence>
<evidence type="ECO:0000256" key="10">
    <source>
        <dbReference type="ARBA" id="ARBA00022777"/>
    </source>
</evidence>
<evidence type="ECO:0000259" key="23">
    <source>
        <dbReference type="PROSITE" id="PS51392"/>
    </source>
</evidence>
<dbReference type="GO" id="GO:0036498">
    <property type="term" value="P:IRE1-mediated unfolded protein response"/>
    <property type="evidence" value="ECO:0007669"/>
    <property type="project" value="TreeGrafter"/>
</dbReference>
<dbReference type="FunFam" id="3.30.200.20:FF:000077">
    <property type="entry name" value="Putative Serine/threonine-protein kinase/endoribonuclease IRE1"/>
    <property type="match status" value="1"/>
</dbReference>
<feature type="chain" id="PRO_5021458162" description="non-specific serine/threonine protein kinase" evidence="21">
    <location>
        <begin position="24"/>
        <end position="1167"/>
    </location>
</feature>
<dbReference type="Pfam" id="PF00069">
    <property type="entry name" value="Pkinase"/>
    <property type="match status" value="1"/>
</dbReference>
<evidence type="ECO:0000256" key="2">
    <source>
        <dbReference type="ARBA" id="ARBA00004479"/>
    </source>
</evidence>
<keyword evidence="4" id="KW-0723">Serine/threonine-protein kinase</keyword>
<dbReference type="Gene3D" id="1.20.1440.180">
    <property type="entry name" value="KEN domain"/>
    <property type="match status" value="1"/>
</dbReference>
<dbReference type="GO" id="GO:0046872">
    <property type="term" value="F:metal ion binding"/>
    <property type="evidence" value="ECO:0007669"/>
    <property type="project" value="UniProtKB-KW"/>
</dbReference>
<dbReference type="InterPro" id="IPR000719">
    <property type="entry name" value="Prot_kinase_dom"/>
</dbReference>
<evidence type="ECO:0000256" key="21">
    <source>
        <dbReference type="SAM" id="SignalP"/>
    </source>
</evidence>
<feature type="domain" description="Protein kinase" evidence="22">
    <location>
        <begin position="729"/>
        <end position="1030"/>
    </location>
</feature>
<dbReference type="STRING" id="50990.A0A4Y7PX50"/>
<name>A0A4Y7PX50_9AGAM</name>
<dbReference type="GO" id="GO:0005524">
    <property type="term" value="F:ATP binding"/>
    <property type="evidence" value="ECO:0007669"/>
    <property type="project" value="UniProtKB-KW"/>
</dbReference>
<protein>
    <recommendedName>
        <fullName evidence="3">non-specific serine/threonine protein kinase</fullName>
        <ecNumber evidence="3">2.7.11.1</ecNumber>
    </recommendedName>
</protein>
<dbReference type="GO" id="GO:1990604">
    <property type="term" value="C:IRE1-TRAF2-ASK1 complex"/>
    <property type="evidence" value="ECO:0007669"/>
    <property type="project" value="TreeGrafter"/>
</dbReference>
<dbReference type="PROSITE" id="PS51392">
    <property type="entry name" value="KEN"/>
    <property type="match status" value="1"/>
</dbReference>
<keyword evidence="6 20" id="KW-0812">Transmembrane</keyword>
<evidence type="ECO:0000256" key="16">
    <source>
        <dbReference type="ARBA" id="ARBA00023180"/>
    </source>
</evidence>
<feature type="compositionally biased region" description="Pro residues" evidence="19">
    <location>
        <begin position="602"/>
        <end position="614"/>
    </location>
</feature>
<dbReference type="InterPro" id="IPR011009">
    <property type="entry name" value="Kinase-like_dom_sf"/>
</dbReference>
<dbReference type="CDD" id="cd10422">
    <property type="entry name" value="RNase_Ire1"/>
    <property type="match status" value="1"/>
</dbReference>
<evidence type="ECO:0000256" key="15">
    <source>
        <dbReference type="ARBA" id="ARBA00023136"/>
    </source>
</evidence>
<evidence type="ECO:0000256" key="19">
    <source>
        <dbReference type="SAM" id="MobiDB-lite"/>
    </source>
</evidence>
<organism evidence="24 25">
    <name type="scientific">Rickenella mellea</name>
    <dbReference type="NCBI Taxonomy" id="50990"/>
    <lineage>
        <taxon>Eukaryota</taxon>
        <taxon>Fungi</taxon>
        <taxon>Dikarya</taxon>
        <taxon>Basidiomycota</taxon>
        <taxon>Agaricomycotina</taxon>
        <taxon>Agaricomycetes</taxon>
        <taxon>Hymenochaetales</taxon>
        <taxon>Rickenellaceae</taxon>
        <taxon>Rickenella</taxon>
    </lineage>
</organism>
<keyword evidence="25" id="KW-1185">Reference proteome</keyword>
<dbReference type="PROSITE" id="PS50011">
    <property type="entry name" value="PROTEIN_KINASE_DOM"/>
    <property type="match status" value="1"/>
</dbReference>
<feature type="compositionally biased region" description="Low complexity" evidence="19">
    <location>
        <begin position="927"/>
        <end position="937"/>
    </location>
</feature>
<evidence type="ECO:0000259" key="22">
    <source>
        <dbReference type="PROSITE" id="PS50011"/>
    </source>
</evidence>
<keyword evidence="11" id="KW-0378">Hydrolase</keyword>
<evidence type="ECO:0000256" key="17">
    <source>
        <dbReference type="ARBA" id="ARBA00048659"/>
    </source>
</evidence>
<dbReference type="FunFam" id="1.10.510.10:FF:000572">
    <property type="entry name" value="Serine/threonine-protein kinase/endoribonuclease IRE1"/>
    <property type="match status" value="1"/>
</dbReference>
<dbReference type="InterPro" id="IPR010513">
    <property type="entry name" value="KEN_dom"/>
</dbReference>
<dbReference type="Gene3D" id="1.10.510.10">
    <property type="entry name" value="Transferase(Phosphotransferase) domain 1"/>
    <property type="match status" value="1"/>
</dbReference>
<feature type="region of interest" description="Disordered" evidence="19">
    <location>
        <begin position="920"/>
        <end position="943"/>
    </location>
</feature>
<feature type="transmembrane region" description="Helical" evidence="20">
    <location>
        <begin position="522"/>
        <end position="542"/>
    </location>
</feature>
<evidence type="ECO:0000256" key="4">
    <source>
        <dbReference type="ARBA" id="ARBA00022527"/>
    </source>
</evidence>
<evidence type="ECO:0000256" key="9">
    <source>
        <dbReference type="ARBA" id="ARBA00022741"/>
    </source>
</evidence>
<dbReference type="PANTHER" id="PTHR13954:SF6">
    <property type="entry name" value="NON-SPECIFIC SERINE_THREONINE PROTEIN KINASE"/>
    <property type="match status" value="1"/>
</dbReference>
<feature type="region of interest" description="Disordered" evidence="19">
    <location>
        <begin position="566"/>
        <end position="722"/>
    </location>
</feature>
<dbReference type="EC" id="2.7.11.1" evidence="3"/>
<dbReference type="GO" id="GO:0004521">
    <property type="term" value="F:RNA endonuclease activity"/>
    <property type="evidence" value="ECO:0007669"/>
    <property type="project" value="InterPro"/>
</dbReference>
<dbReference type="InterPro" id="IPR008271">
    <property type="entry name" value="Ser/Thr_kinase_AS"/>
</dbReference>
<dbReference type="PROSITE" id="PS00108">
    <property type="entry name" value="PROTEIN_KINASE_ST"/>
    <property type="match status" value="1"/>
</dbReference>
<dbReference type="AlphaFoldDB" id="A0A4Y7PX50"/>
<dbReference type="OrthoDB" id="63989at2759"/>
<evidence type="ECO:0000256" key="3">
    <source>
        <dbReference type="ARBA" id="ARBA00012513"/>
    </source>
</evidence>
<dbReference type="InterPro" id="IPR011047">
    <property type="entry name" value="Quinoprotein_ADH-like_sf"/>
</dbReference>
<keyword evidence="16" id="KW-0325">Glycoprotein</keyword>
<keyword evidence="12" id="KW-0067">ATP-binding</keyword>
<evidence type="ECO:0000256" key="1">
    <source>
        <dbReference type="ARBA" id="ARBA00001946"/>
    </source>
</evidence>
<dbReference type="CDD" id="cd13982">
    <property type="entry name" value="STKc_IRE1"/>
    <property type="match status" value="1"/>
</dbReference>
<feature type="compositionally biased region" description="Acidic residues" evidence="19">
    <location>
        <begin position="642"/>
        <end position="658"/>
    </location>
</feature>
<evidence type="ECO:0000256" key="13">
    <source>
        <dbReference type="ARBA" id="ARBA00022842"/>
    </source>
</evidence>
<evidence type="ECO:0000256" key="5">
    <source>
        <dbReference type="ARBA" id="ARBA00022679"/>
    </source>
</evidence>
<feature type="signal peptide" evidence="21">
    <location>
        <begin position="1"/>
        <end position="23"/>
    </location>
</feature>
<keyword evidence="10" id="KW-0418">Kinase</keyword>
<dbReference type="GO" id="GO:0006397">
    <property type="term" value="P:mRNA processing"/>
    <property type="evidence" value="ECO:0007669"/>
    <property type="project" value="InterPro"/>
</dbReference>
<keyword evidence="13" id="KW-0460">Magnesium</keyword>
<dbReference type="FunFam" id="1.20.1440.180:FF:000002">
    <property type="entry name" value="Serine/threonine-protein kinase/endoribonuclease IRE1"/>
    <property type="match status" value="1"/>
</dbReference>
<dbReference type="VEuPathDB" id="FungiDB:BD410DRAFT_822142"/>
<dbReference type="SUPFAM" id="SSF50998">
    <property type="entry name" value="Quinoprotein alcohol dehydrogenase-like"/>
    <property type="match status" value="1"/>
</dbReference>
<evidence type="ECO:0000256" key="18">
    <source>
        <dbReference type="ARBA" id="ARBA00048977"/>
    </source>
</evidence>
<comment type="cofactor">
    <cofactor evidence="1">
        <name>Mg(2+)</name>
        <dbReference type="ChEBI" id="CHEBI:18420"/>
    </cofactor>
</comment>
<comment type="subcellular location">
    <subcellularLocation>
        <location evidence="2">Membrane</location>
        <topology evidence="2">Single-pass type I membrane protein</topology>
    </subcellularLocation>
</comment>
<evidence type="ECO:0000256" key="7">
    <source>
        <dbReference type="ARBA" id="ARBA00022723"/>
    </source>
</evidence>
<keyword evidence="7" id="KW-0479">Metal-binding</keyword>
<dbReference type="InterPro" id="IPR038357">
    <property type="entry name" value="KEN_sf"/>
</dbReference>
<evidence type="ECO:0000256" key="14">
    <source>
        <dbReference type="ARBA" id="ARBA00022989"/>
    </source>
</evidence>
<evidence type="ECO:0000256" key="20">
    <source>
        <dbReference type="SAM" id="Phobius"/>
    </source>
</evidence>